<reference evidence="4 5" key="1">
    <citation type="submission" date="2020-07" db="EMBL/GenBank/DDBJ databases">
        <title>Sequencing the genomes of 1000 actinobacteria strains.</title>
        <authorList>
            <person name="Klenk H.-P."/>
        </authorList>
    </citation>
    <scope>NUCLEOTIDE SEQUENCE [LARGE SCALE GENOMIC DNA]</scope>
    <source>
        <strain evidence="4 5">DSM 45772</strain>
    </source>
</reference>
<dbReference type="Proteomes" id="UP000535890">
    <property type="component" value="Unassembled WGS sequence"/>
</dbReference>
<dbReference type="InterPro" id="IPR020845">
    <property type="entry name" value="AMP-binding_CS"/>
</dbReference>
<evidence type="ECO:0000313" key="4">
    <source>
        <dbReference type="EMBL" id="NYD39765.1"/>
    </source>
</evidence>
<feature type="transmembrane region" description="Helical" evidence="1">
    <location>
        <begin position="669"/>
        <end position="687"/>
    </location>
</feature>
<keyword evidence="1" id="KW-0472">Membrane</keyword>
<dbReference type="PANTHER" id="PTHR43767:SF1">
    <property type="entry name" value="NONRIBOSOMAL PEPTIDE SYNTHASE PES1 (EUROFUNG)-RELATED"/>
    <property type="match status" value="1"/>
</dbReference>
<feature type="transmembrane region" description="Helical" evidence="1">
    <location>
        <begin position="563"/>
        <end position="586"/>
    </location>
</feature>
<feature type="transmembrane region" description="Helical" evidence="1">
    <location>
        <begin position="598"/>
        <end position="617"/>
    </location>
</feature>
<evidence type="ECO:0000256" key="1">
    <source>
        <dbReference type="SAM" id="Phobius"/>
    </source>
</evidence>
<evidence type="ECO:0000313" key="5">
    <source>
        <dbReference type="Proteomes" id="UP000535890"/>
    </source>
</evidence>
<gene>
    <name evidence="4" type="ORF">BJ983_005867</name>
</gene>
<dbReference type="EMBL" id="JACCBN010000001">
    <property type="protein sequence ID" value="NYD39765.1"/>
    <property type="molecule type" value="Genomic_DNA"/>
</dbReference>
<dbReference type="InterPro" id="IPR009081">
    <property type="entry name" value="PP-bd_ACP"/>
</dbReference>
<dbReference type="InterPro" id="IPR036736">
    <property type="entry name" value="ACP-like_sf"/>
</dbReference>
<feature type="transmembrane region" description="Helical" evidence="1">
    <location>
        <begin position="637"/>
        <end position="657"/>
    </location>
</feature>
<feature type="domain" description="AMP-dependent synthetase/ligase" evidence="2">
    <location>
        <begin position="129"/>
        <end position="335"/>
    </location>
</feature>
<keyword evidence="1" id="KW-1133">Transmembrane helix</keyword>
<dbReference type="AlphaFoldDB" id="A0A7Y9E2D4"/>
<evidence type="ECO:0000259" key="2">
    <source>
        <dbReference type="Pfam" id="PF00501"/>
    </source>
</evidence>
<name>A0A7Y9E2D4_9PSEU</name>
<dbReference type="PANTHER" id="PTHR43767">
    <property type="entry name" value="LONG-CHAIN-FATTY-ACID--COA LIGASE"/>
    <property type="match status" value="1"/>
</dbReference>
<dbReference type="SUPFAM" id="SSF56801">
    <property type="entry name" value="Acetyl-CoA synthetase-like"/>
    <property type="match status" value="1"/>
</dbReference>
<dbReference type="Gene3D" id="3.40.50.12780">
    <property type="entry name" value="N-terminal domain of ligase-like"/>
    <property type="match status" value="1"/>
</dbReference>
<keyword evidence="5" id="KW-1185">Reference proteome</keyword>
<dbReference type="InterPro" id="IPR050237">
    <property type="entry name" value="ATP-dep_AMP-bd_enzyme"/>
</dbReference>
<comment type="caution">
    <text evidence="4">The sequence shown here is derived from an EMBL/GenBank/DDBJ whole genome shotgun (WGS) entry which is preliminary data.</text>
</comment>
<feature type="transmembrane region" description="Helical" evidence="1">
    <location>
        <begin position="791"/>
        <end position="810"/>
    </location>
</feature>
<organism evidence="4 5">
    <name type="scientific">Actinomycetospora corticicola</name>
    <dbReference type="NCBI Taxonomy" id="663602"/>
    <lineage>
        <taxon>Bacteria</taxon>
        <taxon>Bacillati</taxon>
        <taxon>Actinomycetota</taxon>
        <taxon>Actinomycetes</taxon>
        <taxon>Pseudonocardiales</taxon>
        <taxon>Pseudonocardiaceae</taxon>
        <taxon>Actinomycetospora</taxon>
    </lineage>
</organism>
<dbReference type="GO" id="GO:0016874">
    <property type="term" value="F:ligase activity"/>
    <property type="evidence" value="ECO:0007669"/>
    <property type="project" value="UniProtKB-KW"/>
</dbReference>
<dbReference type="PROSITE" id="PS00455">
    <property type="entry name" value="AMP_BINDING"/>
    <property type="match status" value="1"/>
</dbReference>
<sequence length="879" mass="92674">MTTAAPPRPAPAFVTGLRAHGDRTAIITPDGALTYTELADRVDAEASALAGDGAQRSSTVGTGPRKLVLVTLAATVPALVAYLGALRAGHVVLLAPAADPATVAELTRDWRPDVVDGVPTTGAAGRVLHDDLTLLLATSGSTGSPRLVRLAAASLDANAAAIADSLDILPTDRAATTLPLHYCYGLSVVHANLLAGAGLLLTDASVTDPAFWRQVREHAVTSLHGVPHTFALLDRAGVDLDLPHLRYVTQAGGRLAPDEVRRWAARGAEHGWRFVVMYGQTEATARMAYLPPELVAAAPEAIGVPVPGGALRIDDPDTDGVGEIVYSGPNVMLGYAESDADLALGRTATELRTGDLGRRRPDGLFQVVGRRSRFVKPFGIRVDLDAVETFLRSRGHTAAVTGDDTGLVVAVEDGDPTAVRVAVVERLHLPGPSVTVVAIDALPRRANGKLDHPAVAALARRPEGPSRRRVAGVREVFARTFPGQVLDDGASFVDLGGDSLTYVQVSADLERALGHLPERWDTTPLGELAARTPAARSRWAGLEPAVVLRALAIVLVVGEHDHLWTWLGGAHLLLAVAGWTFARFVLAGGGPGRILRSAALIAVPSSLWILGRSFVTGSVQHQDALLLGGVFHPLVQGYWFVDSLVQILVGAAALFAVPAVRRFERRHRFRLPAIVLAASVVLWLVPGDPSVPGDLYSTHLVLWLFVLGWMLQRAGTPAQQWVTAAATVVLVPAFFGVEYERAAIVAGGVLVLLCVARVRVPRFLVAPVTAVASASLGIYLTHFALLGLADVGVPPAALVVLGLVVGILAWRAGTGVARAGVRACAQISWPSRSSGPAGQASSEVRTGSTMPLRWSSSTWWWTPMARRSVSGRATQPERS</sequence>
<dbReference type="RefSeq" id="WP_179797039.1">
    <property type="nucleotide sequence ID" value="NZ_BAABHP010000032.1"/>
</dbReference>
<evidence type="ECO:0000259" key="3">
    <source>
        <dbReference type="Pfam" id="PF00550"/>
    </source>
</evidence>
<dbReference type="Pfam" id="PF00550">
    <property type="entry name" value="PP-binding"/>
    <property type="match status" value="1"/>
</dbReference>
<dbReference type="InterPro" id="IPR000873">
    <property type="entry name" value="AMP-dep_synth/lig_dom"/>
</dbReference>
<dbReference type="Pfam" id="PF00501">
    <property type="entry name" value="AMP-binding"/>
    <property type="match status" value="1"/>
</dbReference>
<accession>A0A7Y9E2D4</accession>
<dbReference type="SUPFAM" id="SSF47336">
    <property type="entry name" value="ACP-like"/>
    <property type="match status" value="1"/>
</dbReference>
<feature type="transmembrane region" description="Helical" evidence="1">
    <location>
        <begin position="765"/>
        <end position="785"/>
    </location>
</feature>
<keyword evidence="4" id="KW-0436">Ligase</keyword>
<protein>
    <submittedName>
        <fullName evidence="4">Acyl-CoA synthetase (AMP-forming)/AMP-acid ligase II</fullName>
    </submittedName>
</protein>
<keyword evidence="1" id="KW-0812">Transmembrane</keyword>
<feature type="transmembrane region" description="Helical" evidence="1">
    <location>
        <begin position="741"/>
        <end position="758"/>
    </location>
</feature>
<dbReference type="InterPro" id="IPR042099">
    <property type="entry name" value="ANL_N_sf"/>
</dbReference>
<proteinExistence type="predicted"/>
<feature type="domain" description="Carrier" evidence="3">
    <location>
        <begin position="482"/>
        <end position="514"/>
    </location>
</feature>